<evidence type="ECO:0000313" key="1">
    <source>
        <dbReference type="EMBL" id="CAF9937813.1"/>
    </source>
</evidence>
<sequence length="71" mass="7495">GNGRPGAGNRRGQPQEGVCVCDFNVCAKEVAELVAHAEMRVRKETADRVERDGWGALRAWVVGGGGCQSGL</sequence>
<accession>A0A8H3GD12</accession>
<dbReference type="OrthoDB" id="5350959at2759"/>
<dbReference type="AlphaFoldDB" id="A0A8H3GD12"/>
<reference evidence="1" key="1">
    <citation type="submission" date="2021-03" db="EMBL/GenBank/DDBJ databases">
        <authorList>
            <person name="Tagirdzhanova G."/>
        </authorList>
    </citation>
    <scope>NUCLEOTIDE SEQUENCE</scope>
</reference>
<gene>
    <name evidence="1" type="ORF">ALECFALPRED_007420</name>
</gene>
<dbReference type="EMBL" id="CAJPDR010000490">
    <property type="protein sequence ID" value="CAF9937813.1"/>
    <property type="molecule type" value="Genomic_DNA"/>
</dbReference>
<dbReference type="Proteomes" id="UP000664203">
    <property type="component" value="Unassembled WGS sequence"/>
</dbReference>
<keyword evidence="2" id="KW-1185">Reference proteome</keyword>
<organism evidence="1 2">
    <name type="scientific">Alectoria fallacina</name>
    <dbReference type="NCBI Taxonomy" id="1903189"/>
    <lineage>
        <taxon>Eukaryota</taxon>
        <taxon>Fungi</taxon>
        <taxon>Dikarya</taxon>
        <taxon>Ascomycota</taxon>
        <taxon>Pezizomycotina</taxon>
        <taxon>Lecanoromycetes</taxon>
        <taxon>OSLEUM clade</taxon>
        <taxon>Lecanoromycetidae</taxon>
        <taxon>Lecanorales</taxon>
        <taxon>Lecanorineae</taxon>
        <taxon>Parmeliaceae</taxon>
        <taxon>Alectoria</taxon>
    </lineage>
</organism>
<evidence type="ECO:0000313" key="2">
    <source>
        <dbReference type="Proteomes" id="UP000664203"/>
    </source>
</evidence>
<proteinExistence type="predicted"/>
<comment type="caution">
    <text evidence="1">The sequence shown here is derived from an EMBL/GenBank/DDBJ whole genome shotgun (WGS) entry which is preliminary data.</text>
</comment>
<protein>
    <submittedName>
        <fullName evidence="1">Uncharacterized protein</fullName>
    </submittedName>
</protein>
<feature type="non-terminal residue" evidence="1">
    <location>
        <position position="1"/>
    </location>
</feature>
<name>A0A8H3GD12_9LECA</name>